<feature type="compositionally biased region" description="Pro residues" evidence="1">
    <location>
        <begin position="295"/>
        <end position="311"/>
    </location>
</feature>
<feature type="compositionally biased region" description="Basic and acidic residues" evidence="1">
    <location>
        <begin position="615"/>
        <end position="631"/>
    </location>
</feature>
<protein>
    <recommendedName>
        <fullName evidence="2">Mei2-like C-terminal RNA recognition motif domain-containing protein</fullName>
    </recommendedName>
</protein>
<dbReference type="SUPFAM" id="SSF54928">
    <property type="entry name" value="RNA-binding domain, RBD"/>
    <property type="match status" value="1"/>
</dbReference>
<dbReference type="Proteomes" id="UP000053424">
    <property type="component" value="Unassembled WGS sequence"/>
</dbReference>
<keyword evidence="4" id="KW-1185">Reference proteome</keyword>
<dbReference type="Pfam" id="PF04059">
    <property type="entry name" value="RRM_2"/>
    <property type="match status" value="1"/>
</dbReference>
<dbReference type="STRING" id="686832.A0A0C2YGF8"/>
<proteinExistence type="predicted"/>
<feature type="compositionally biased region" description="Polar residues" evidence="1">
    <location>
        <begin position="377"/>
        <end position="390"/>
    </location>
</feature>
<dbReference type="InterPro" id="IPR012677">
    <property type="entry name" value="Nucleotide-bd_a/b_plait_sf"/>
</dbReference>
<feature type="region of interest" description="Disordered" evidence="1">
    <location>
        <begin position="34"/>
        <end position="56"/>
    </location>
</feature>
<dbReference type="InterPro" id="IPR035979">
    <property type="entry name" value="RBD_domain_sf"/>
</dbReference>
<dbReference type="AlphaFoldDB" id="A0A0C2YGF8"/>
<dbReference type="HOGENOM" id="CLU_433489_0_0_1"/>
<feature type="region of interest" description="Disordered" evidence="1">
    <location>
        <begin position="566"/>
        <end position="631"/>
    </location>
</feature>
<organism evidence="3 4">
    <name type="scientific">Hebeloma cylindrosporum</name>
    <dbReference type="NCBI Taxonomy" id="76867"/>
    <lineage>
        <taxon>Eukaryota</taxon>
        <taxon>Fungi</taxon>
        <taxon>Dikarya</taxon>
        <taxon>Basidiomycota</taxon>
        <taxon>Agaricomycotina</taxon>
        <taxon>Agaricomycetes</taxon>
        <taxon>Agaricomycetidae</taxon>
        <taxon>Agaricales</taxon>
        <taxon>Agaricineae</taxon>
        <taxon>Hymenogastraceae</taxon>
        <taxon>Hebeloma</taxon>
    </lineage>
</organism>
<reference evidence="4" key="2">
    <citation type="submission" date="2015-01" db="EMBL/GenBank/DDBJ databases">
        <title>Evolutionary Origins and Diversification of the Mycorrhizal Mutualists.</title>
        <authorList>
            <consortium name="DOE Joint Genome Institute"/>
            <consortium name="Mycorrhizal Genomics Consortium"/>
            <person name="Kohler A."/>
            <person name="Kuo A."/>
            <person name="Nagy L.G."/>
            <person name="Floudas D."/>
            <person name="Copeland A."/>
            <person name="Barry K.W."/>
            <person name="Cichocki N."/>
            <person name="Veneault-Fourrey C."/>
            <person name="LaButti K."/>
            <person name="Lindquist E.A."/>
            <person name="Lipzen A."/>
            <person name="Lundell T."/>
            <person name="Morin E."/>
            <person name="Murat C."/>
            <person name="Riley R."/>
            <person name="Ohm R."/>
            <person name="Sun H."/>
            <person name="Tunlid A."/>
            <person name="Henrissat B."/>
            <person name="Grigoriev I.V."/>
            <person name="Hibbett D.S."/>
            <person name="Martin F."/>
        </authorList>
    </citation>
    <scope>NUCLEOTIDE SEQUENCE [LARGE SCALE GENOMIC DNA]</scope>
    <source>
        <strain evidence="4">h7</strain>
    </source>
</reference>
<evidence type="ECO:0000259" key="2">
    <source>
        <dbReference type="Pfam" id="PF04059"/>
    </source>
</evidence>
<reference evidence="3 4" key="1">
    <citation type="submission" date="2014-04" db="EMBL/GenBank/DDBJ databases">
        <authorList>
            <consortium name="DOE Joint Genome Institute"/>
            <person name="Kuo A."/>
            <person name="Gay G."/>
            <person name="Dore J."/>
            <person name="Kohler A."/>
            <person name="Nagy L.G."/>
            <person name="Floudas D."/>
            <person name="Copeland A."/>
            <person name="Barry K.W."/>
            <person name="Cichocki N."/>
            <person name="Veneault-Fourrey C."/>
            <person name="LaButti K."/>
            <person name="Lindquist E.A."/>
            <person name="Lipzen A."/>
            <person name="Lundell T."/>
            <person name="Morin E."/>
            <person name="Murat C."/>
            <person name="Sun H."/>
            <person name="Tunlid A."/>
            <person name="Henrissat B."/>
            <person name="Grigoriev I.V."/>
            <person name="Hibbett D.S."/>
            <person name="Martin F."/>
            <person name="Nordberg H.P."/>
            <person name="Cantor M.N."/>
            <person name="Hua S.X."/>
        </authorList>
    </citation>
    <scope>NUCLEOTIDE SEQUENCE [LARGE SCALE GENOMIC DNA]</scope>
    <source>
        <strain evidence="4">h7</strain>
    </source>
</reference>
<dbReference type="GO" id="GO:0003676">
    <property type="term" value="F:nucleic acid binding"/>
    <property type="evidence" value="ECO:0007669"/>
    <property type="project" value="InterPro"/>
</dbReference>
<feature type="compositionally biased region" description="Polar residues" evidence="1">
    <location>
        <begin position="34"/>
        <end position="47"/>
    </location>
</feature>
<dbReference type="EMBL" id="KN831783">
    <property type="protein sequence ID" value="KIM40177.1"/>
    <property type="molecule type" value="Genomic_DNA"/>
</dbReference>
<sequence length="631" mass="69736">MEDVVEILGKSVFLDSIDGSFSIKVQRVHQALTTEASPTPQVDQQNGETDDQPEADDSSFILSGINISVLQNILKSYGSVRTLQYIGKEIGENGLTSLIYRVEYHDSREAGKSYAELSGQTICGMNISAFGKVIASDQVINSSGPGSPPVFYDSSTIFASNETVQPIYYNIYPPPPLDIPQSLTMVQPPGFPLQNWEDMAYRPNPVSPCYTPEGICQYCPSRGGVNGPDYYAPTGVHHYVPAPTPTVYFPTLPMTPGPSGYDFIDPQMHPLANSGPWGLDPAIAVIGQNMNSSKPMPPATPSAPAHPPSQDPPHVGGGRPQPRHANTSSRHAMHHSAQPLDNSRVPPVTPKNRNHIATRRSSSPSSHGSNGLEKYDASTSPSGAPNDRNQLNLAKISEGADTRTTIMIKNIPNKMSDLDLTEYIAQVCPRKIDFLYLRMDFKNACNVGYAFVNFIDVKDLLHFARERLGVKWNMFKSDKVLQMSYANYQLGPFCIRVLPKLTQLLSEGRRLWSKSSRIHLSWTHRNWRPRIFYSSGVNQGLLEPFPAPTHIRRKERSSYNRGTLFPPGVNGHSNGQAHGLLHNTNRRHHNDARPQEGRSGFTGGKPNHHLFNGRNDADEGSARWGRRGDDL</sequence>
<feature type="domain" description="Mei2-like C-terminal RNA recognition motif" evidence="2">
    <location>
        <begin position="403"/>
        <end position="489"/>
    </location>
</feature>
<dbReference type="InterPro" id="IPR007201">
    <property type="entry name" value="Mei2-like_Rrm_C"/>
</dbReference>
<gene>
    <name evidence="3" type="ORF">M413DRAFT_446337</name>
</gene>
<name>A0A0C2YGF8_HEBCY</name>
<evidence type="ECO:0000313" key="3">
    <source>
        <dbReference type="EMBL" id="KIM40177.1"/>
    </source>
</evidence>
<dbReference type="InterPro" id="IPR034862">
    <property type="entry name" value="Fungal_Mei2-like_RRM3"/>
</dbReference>
<evidence type="ECO:0000313" key="4">
    <source>
        <dbReference type="Proteomes" id="UP000053424"/>
    </source>
</evidence>
<dbReference type="OrthoDB" id="417481at2759"/>
<accession>A0A0C2YGF8</accession>
<dbReference type="Gene3D" id="3.30.70.330">
    <property type="match status" value="1"/>
</dbReference>
<dbReference type="CDD" id="cd12532">
    <property type="entry name" value="RRM3_MEI2_fungi"/>
    <property type="match status" value="1"/>
</dbReference>
<evidence type="ECO:0000256" key="1">
    <source>
        <dbReference type="SAM" id="MobiDB-lite"/>
    </source>
</evidence>
<feature type="region of interest" description="Disordered" evidence="1">
    <location>
        <begin position="288"/>
        <end position="390"/>
    </location>
</feature>